<dbReference type="Pfam" id="PF00831">
    <property type="entry name" value="Ribosomal_L29"/>
    <property type="match status" value="1"/>
</dbReference>
<proteinExistence type="inferred from homology"/>
<dbReference type="Proteomes" id="UP000181992">
    <property type="component" value="Unassembled WGS sequence"/>
</dbReference>
<comment type="similarity">
    <text evidence="1">Belongs to the universal ribosomal protein uL29 family.</text>
</comment>
<sequence length="67" mass="7783">MNEYKKKSAEDLMKLLNEKREVVRAFRFDITGSAKKNVKVSVTSRREIARILTELNIRKNNTSEVNA</sequence>
<comment type="caution">
    <text evidence="6">The sequence shown here is derived from an EMBL/GenBank/DDBJ whole genome shotgun (WGS) entry which is preliminary data.</text>
</comment>
<organism evidence="6 7">
    <name type="scientific">Candidatus Nomurabacteria bacterium CG1_02_43_90</name>
    <dbReference type="NCBI Taxonomy" id="1805281"/>
    <lineage>
        <taxon>Bacteria</taxon>
        <taxon>Candidatus Nomuraibacteriota</taxon>
    </lineage>
</organism>
<protein>
    <recommendedName>
        <fullName evidence="4">Large ribosomal subunit protein uL29</fullName>
    </recommendedName>
    <alternativeName>
        <fullName evidence="5">50S ribosomal protein L29</fullName>
    </alternativeName>
</protein>
<dbReference type="AlphaFoldDB" id="A0A1J4V595"/>
<gene>
    <name evidence="6" type="ORF">AUJ77_00545</name>
</gene>
<dbReference type="GO" id="GO:1990904">
    <property type="term" value="C:ribonucleoprotein complex"/>
    <property type="evidence" value="ECO:0007669"/>
    <property type="project" value="UniProtKB-KW"/>
</dbReference>
<evidence type="ECO:0000256" key="3">
    <source>
        <dbReference type="ARBA" id="ARBA00023274"/>
    </source>
</evidence>
<dbReference type="GO" id="GO:0006412">
    <property type="term" value="P:translation"/>
    <property type="evidence" value="ECO:0007669"/>
    <property type="project" value="InterPro"/>
</dbReference>
<keyword evidence="2" id="KW-0689">Ribosomal protein</keyword>
<evidence type="ECO:0000256" key="2">
    <source>
        <dbReference type="ARBA" id="ARBA00022980"/>
    </source>
</evidence>
<evidence type="ECO:0000256" key="5">
    <source>
        <dbReference type="ARBA" id="ARBA00035476"/>
    </source>
</evidence>
<dbReference type="InterPro" id="IPR001854">
    <property type="entry name" value="Ribosomal_uL29"/>
</dbReference>
<dbReference type="Gene3D" id="1.10.287.310">
    <property type="match status" value="1"/>
</dbReference>
<name>A0A1J4V595_9BACT</name>
<dbReference type="SUPFAM" id="SSF46561">
    <property type="entry name" value="Ribosomal protein L29 (L29p)"/>
    <property type="match status" value="1"/>
</dbReference>
<accession>A0A1J4V595</accession>
<evidence type="ECO:0000313" key="6">
    <source>
        <dbReference type="EMBL" id="OIO31176.1"/>
    </source>
</evidence>
<reference evidence="6 7" key="1">
    <citation type="journal article" date="2016" name="Environ. Microbiol.">
        <title>Genomic resolution of a cold subsurface aquifer community provides metabolic insights for novel microbes adapted to high CO concentrations.</title>
        <authorList>
            <person name="Probst A.J."/>
            <person name="Castelle C.J."/>
            <person name="Singh A."/>
            <person name="Brown C.T."/>
            <person name="Anantharaman K."/>
            <person name="Sharon I."/>
            <person name="Hug L.A."/>
            <person name="Burstein D."/>
            <person name="Emerson J.B."/>
            <person name="Thomas B.C."/>
            <person name="Banfield J.F."/>
        </authorList>
    </citation>
    <scope>NUCLEOTIDE SEQUENCE [LARGE SCALE GENOMIC DNA]</scope>
    <source>
        <strain evidence="6">CG1_02_43_90</strain>
    </source>
</reference>
<evidence type="ECO:0000256" key="4">
    <source>
        <dbReference type="ARBA" id="ARBA00035204"/>
    </source>
</evidence>
<dbReference type="InterPro" id="IPR036049">
    <property type="entry name" value="Ribosomal_uL29_sf"/>
</dbReference>
<evidence type="ECO:0000313" key="7">
    <source>
        <dbReference type="Proteomes" id="UP000181992"/>
    </source>
</evidence>
<dbReference type="STRING" id="1805281.AUJ77_00545"/>
<keyword evidence="3" id="KW-0687">Ribonucleoprotein</keyword>
<dbReference type="EMBL" id="MNVN01000005">
    <property type="protein sequence ID" value="OIO31176.1"/>
    <property type="molecule type" value="Genomic_DNA"/>
</dbReference>
<dbReference type="GO" id="GO:0003735">
    <property type="term" value="F:structural constituent of ribosome"/>
    <property type="evidence" value="ECO:0007669"/>
    <property type="project" value="InterPro"/>
</dbReference>
<evidence type="ECO:0000256" key="1">
    <source>
        <dbReference type="ARBA" id="ARBA00009254"/>
    </source>
</evidence>
<dbReference type="GO" id="GO:0005840">
    <property type="term" value="C:ribosome"/>
    <property type="evidence" value="ECO:0007669"/>
    <property type="project" value="UniProtKB-KW"/>
</dbReference>